<feature type="compositionally biased region" description="Polar residues" evidence="1">
    <location>
        <begin position="84"/>
        <end position="100"/>
    </location>
</feature>
<feature type="region of interest" description="Disordered" evidence="1">
    <location>
        <begin position="31"/>
        <end position="54"/>
    </location>
</feature>
<keyword evidence="3" id="KW-1185">Reference proteome</keyword>
<name>A0A9D4QBM4_RHISA</name>
<comment type="caution">
    <text evidence="2">The sequence shown here is derived from an EMBL/GenBank/DDBJ whole genome shotgun (WGS) entry which is preliminary data.</text>
</comment>
<feature type="compositionally biased region" description="Polar residues" evidence="1">
    <location>
        <begin position="119"/>
        <end position="131"/>
    </location>
</feature>
<dbReference type="EMBL" id="JABSTV010001246">
    <property type="protein sequence ID" value="KAH7975407.1"/>
    <property type="molecule type" value="Genomic_DNA"/>
</dbReference>
<dbReference type="Proteomes" id="UP000821837">
    <property type="component" value="Chromosome 10"/>
</dbReference>
<feature type="compositionally biased region" description="Basic and acidic residues" evidence="1">
    <location>
        <begin position="71"/>
        <end position="82"/>
    </location>
</feature>
<evidence type="ECO:0000256" key="1">
    <source>
        <dbReference type="SAM" id="MobiDB-lite"/>
    </source>
</evidence>
<evidence type="ECO:0000313" key="3">
    <source>
        <dbReference type="Proteomes" id="UP000821837"/>
    </source>
</evidence>
<evidence type="ECO:0000313" key="2">
    <source>
        <dbReference type="EMBL" id="KAH7975407.1"/>
    </source>
</evidence>
<accession>A0A9D4QBM4</accession>
<reference evidence="2" key="2">
    <citation type="submission" date="2021-09" db="EMBL/GenBank/DDBJ databases">
        <authorList>
            <person name="Jia N."/>
            <person name="Wang J."/>
            <person name="Shi W."/>
            <person name="Du L."/>
            <person name="Sun Y."/>
            <person name="Zhan W."/>
            <person name="Jiang J."/>
            <person name="Wang Q."/>
            <person name="Zhang B."/>
            <person name="Ji P."/>
            <person name="Sakyi L.B."/>
            <person name="Cui X."/>
            <person name="Yuan T."/>
            <person name="Jiang B."/>
            <person name="Yang W."/>
            <person name="Lam T.T.-Y."/>
            <person name="Chang Q."/>
            <person name="Ding S."/>
            <person name="Wang X."/>
            <person name="Zhu J."/>
            <person name="Ruan X."/>
            <person name="Zhao L."/>
            <person name="Wei J."/>
            <person name="Que T."/>
            <person name="Du C."/>
            <person name="Cheng J."/>
            <person name="Dai P."/>
            <person name="Han X."/>
            <person name="Huang E."/>
            <person name="Gao Y."/>
            <person name="Liu J."/>
            <person name="Shao H."/>
            <person name="Ye R."/>
            <person name="Li L."/>
            <person name="Wei W."/>
            <person name="Wang X."/>
            <person name="Wang C."/>
            <person name="Huo Q."/>
            <person name="Li W."/>
            <person name="Guo W."/>
            <person name="Chen H."/>
            <person name="Chen S."/>
            <person name="Zhou L."/>
            <person name="Zhou L."/>
            <person name="Ni X."/>
            <person name="Tian J."/>
            <person name="Zhou Y."/>
            <person name="Sheng Y."/>
            <person name="Liu T."/>
            <person name="Pan Y."/>
            <person name="Xia L."/>
            <person name="Li J."/>
            <person name="Zhao F."/>
            <person name="Cao W."/>
        </authorList>
    </citation>
    <scope>NUCLEOTIDE SEQUENCE</scope>
    <source>
        <strain evidence="2">Rsan-2018</strain>
        <tissue evidence="2">Larvae</tissue>
    </source>
</reference>
<proteinExistence type="predicted"/>
<sequence length="182" mass="21186">MRTQMVQERRLGPQNPWWDKEVEVAWKQRRQANREHRRTVEGPNTEMVQERRLGPQNPWWDKEVEVAWKQRRQANREHRRTVEGPNTETVLLSRVDSQAGTGAEDGDHNAQDERERISGVQSGCLSRGNTAHSDEEGDEEGAESAFDSHVYLQLACALTSWQVACKCVKRRDERKVKTRVER</sequence>
<protein>
    <submittedName>
        <fullName evidence="2">Uncharacterized protein</fullName>
    </submittedName>
</protein>
<feature type="compositionally biased region" description="Basic and acidic residues" evidence="1">
    <location>
        <begin position="105"/>
        <end position="117"/>
    </location>
</feature>
<organism evidence="2 3">
    <name type="scientific">Rhipicephalus sanguineus</name>
    <name type="common">Brown dog tick</name>
    <name type="synonym">Ixodes sanguineus</name>
    <dbReference type="NCBI Taxonomy" id="34632"/>
    <lineage>
        <taxon>Eukaryota</taxon>
        <taxon>Metazoa</taxon>
        <taxon>Ecdysozoa</taxon>
        <taxon>Arthropoda</taxon>
        <taxon>Chelicerata</taxon>
        <taxon>Arachnida</taxon>
        <taxon>Acari</taxon>
        <taxon>Parasitiformes</taxon>
        <taxon>Ixodida</taxon>
        <taxon>Ixodoidea</taxon>
        <taxon>Ixodidae</taxon>
        <taxon>Rhipicephalinae</taxon>
        <taxon>Rhipicephalus</taxon>
        <taxon>Rhipicephalus</taxon>
    </lineage>
</organism>
<feature type="region of interest" description="Disordered" evidence="1">
    <location>
        <begin position="71"/>
        <end position="144"/>
    </location>
</feature>
<dbReference type="AlphaFoldDB" id="A0A9D4QBM4"/>
<feature type="compositionally biased region" description="Basic and acidic residues" evidence="1">
    <location>
        <begin position="31"/>
        <end position="40"/>
    </location>
</feature>
<gene>
    <name evidence="2" type="ORF">HPB52_001398</name>
</gene>
<reference evidence="2" key="1">
    <citation type="journal article" date="2020" name="Cell">
        <title>Large-Scale Comparative Analyses of Tick Genomes Elucidate Their Genetic Diversity and Vector Capacities.</title>
        <authorList>
            <consortium name="Tick Genome and Microbiome Consortium (TIGMIC)"/>
            <person name="Jia N."/>
            <person name="Wang J."/>
            <person name="Shi W."/>
            <person name="Du L."/>
            <person name="Sun Y."/>
            <person name="Zhan W."/>
            <person name="Jiang J.F."/>
            <person name="Wang Q."/>
            <person name="Zhang B."/>
            <person name="Ji P."/>
            <person name="Bell-Sakyi L."/>
            <person name="Cui X.M."/>
            <person name="Yuan T.T."/>
            <person name="Jiang B.G."/>
            <person name="Yang W.F."/>
            <person name="Lam T.T."/>
            <person name="Chang Q.C."/>
            <person name="Ding S.J."/>
            <person name="Wang X.J."/>
            <person name="Zhu J.G."/>
            <person name="Ruan X.D."/>
            <person name="Zhao L."/>
            <person name="Wei J.T."/>
            <person name="Ye R.Z."/>
            <person name="Que T.C."/>
            <person name="Du C.H."/>
            <person name="Zhou Y.H."/>
            <person name="Cheng J.X."/>
            <person name="Dai P.F."/>
            <person name="Guo W.B."/>
            <person name="Han X.H."/>
            <person name="Huang E.J."/>
            <person name="Li L.F."/>
            <person name="Wei W."/>
            <person name="Gao Y.C."/>
            <person name="Liu J.Z."/>
            <person name="Shao H.Z."/>
            <person name="Wang X."/>
            <person name="Wang C.C."/>
            <person name="Yang T.C."/>
            <person name="Huo Q.B."/>
            <person name="Li W."/>
            <person name="Chen H.Y."/>
            <person name="Chen S.E."/>
            <person name="Zhou L.G."/>
            <person name="Ni X.B."/>
            <person name="Tian J.H."/>
            <person name="Sheng Y."/>
            <person name="Liu T."/>
            <person name="Pan Y.S."/>
            <person name="Xia L.Y."/>
            <person name="Li J."/>
            <person name="Zhao F."/>
            <person name="Cao W.C."/>
        </authorList>
    </citation>
    <scope>NUCLEOTIDE SEQUENCE</scope>
    <source>
        <strain evidence="2">Rsan-2018</strain>
    </source>
</reference>